<gene>
    <name evidence="5" type="primary">mphL</name>
    <name evidence="5" type="ORF">GCM10017577_08110</name>
</gene>
<evidence type="ECO:0000313" key="6">
    <source>
        <dbReference type="Proteomes" id="UP001143463"/>
    </source>
</evidence>
<evidence type="ECO:0000256" key="4">
    <source>
        <dbReference type="ARBA" id="ARBA00048941"/>
    </source>
</evidence>
<evidence type="ECO:0000256" key="2">
    <source>
        <dbReference type="ARBA" id="ARBA00023002"/>
    </source>
</evidence>
<organism evidence="5 6">
    <name type="scientific">Pseudonocardia halophobica</name>
    <dbReference type="NCBI Taxonomy" id="29401"/>
    <lineage>
        <taxon>Bacteria</taxon>
        <taxon>Bacillati</taxon>
        <taxon>Actinomycetota</taxon>
        <taxon>Actinomycetes</taxon>
        <taxon>Pseudonocardiales</taxon>
        <taxon>Pseudonocardiaceae</taxon>
        <taxon>Pseudonocardia</taxon>
    </lineage>
</organism>
<evidence type="ECO:0000256" key="1">
    <source>
        <dbReference type="ARBA" id="ARBA00012710"/>
    </source>
</evidence>
<sequence length="338" mass="37572">MSAPARKPRKLRTFSAFGDVRKMPSEYEIVTHAQNWNTRAGRLSAFEQNPSSPMNLWFLTYREHSPLQVDDWDGFRDPDQISYRSYVHLQADEQTKLDGMLDSYGEAGAADALTPEQVTRLGALFTPSRYLVHGMQLVEAYIGYMGPSSYITSAAGYANADFLRRVTMTAYRTRELQLAHPDSGIGTQERGLWEQHPAWQPAREAIERALVAYDFGEAFTALNLVLGPTLDDLLIRQLGEASKANGDELTWLLCDVLAEDSNRRNRWSGALATHCLTSRPENEAPLRKWIDRWSARADAAVEALAPLLGAPTADVVAGAQAAREKFHAGLFQTAAEAV</sequence>
<dbReference type="InterPro" id="IPR003430">
    <property type="entry name" value="Phenol_Hydrox"/>
</dbReference>
<dbReference type="SUPFAM" id="SSF47240">
    <property type="entry name" value="Ferritin-like"/>
    <property type="match status" value="1"/>
</dbReference>
<keyword evidence="2" id="KW-0560">Oxidoreductase</keyword>
<dbReference type="EC" id="1.14.13.227" evidence="1"/>
<keyword evidence="3" id="KW-0503">Monooxygenase</keyword>
<protein>
    <recommendedName>
        <fullName evidence="1">propane 2-monooxygenase</fullName>
        <ecNumber evidence="1">1.14.13.227</ecNumber>
    </recommendedName>
</protein>
<dbReference type="Proteomes" id="UP001143463">
    <property type="component" value="Unassembled WGS sequence"/>
</dbReference>
<comment type="caution">
    <text evidence="5">The sequence shown here is derived from an EMBL/GenBank/DDBJ whole genome shotgun (WGS) entry which is preliminary data.</text>
</comment>
<evidence type="ECO:0000313" key="5">
    <source>
        <dbReference type="EMBL" id="GLL09671.1"/>
    </source>
</evidence>
<dbReference type="InterPro" id="IPR009078">
    <property type="entry name" value="Ferritin-like_SF"/>
</dbReference>
<keyword evidence="6" id="KW-1185">Reference proteome</keyword>
<comment type="catalytic activity">
    <reaction evidence="4">
        <text>propane + NADH + O2 + H(+) = propan-2-ol + NAD(+) + H2O</text>
        <dbReference type="Rhea" id="RHEA:49992"/>
        <dbReference type="ChEBI" id="CHEBI:15377"/>
        <dbReference type="ChEBI" id="CHEBI:15378"/>
        <dbReference type="ChEBI" id="CHEBI:15379"/>
        <dbReference type="ChEBI" id="CHEBI:17824"/>
        <dbReference type="ChEBI" id="CHEBI:32879"/>
        <dbReference type="ChEBI" id="CHEBI:57540"/>
        <dbReference type="ChEBI" id="CHEBI:57945"/>
        <dbReference type="EC" id="1.14.13.227"/>
    </reaction>
</comment>
<name>A0A9W6NUP9_9PSEU</name>
<proteinExistence type="predicted"/>
<dbReference type="AlphaFoldDB" id="A0A9W6NUP9"/>
<dbReference type="GO" id="GO:0016709">
    <property type="term" value="F:oxidoreductase activity, acting on paired donors, with incorporation or reduction of molecular oxygen, NAD(P)H as one donor, and incorporation of one atom of oxygen"/>
    <property type="evidence" value="ECO:0007669"/>
    <property type="project" value="InterPro"/>
</dbReference>
<evidence type="ECO:0000256" key="3">
    <source>
        <dbReference type="ARBA" id="ARBA00023033"/>
    </source>
</evidence>
<dbReference type="RefSeq" id="WP_037039953.1">
    <property type="nucleotide sequence ID" value="NZ_BAAAUZ010000013.1"/>
</dbReference>
<dbReference type="InterPro" id="IPR012078">
    <property type="entry name" value="MP_mOase_hydro"/>
</dbReference>
<reference evidence="5" key="2">
    <citation type="submission" date="2023-01" db="EMBL/GenBank/DDBJ databases">
        <authorList>
            <person name="Sun Q."/>
            <person name="Evtushenko L."/>
        </authorList>
    </citation>
    <scope>NUCLEOTIDE SEQUENCE</scope>
    <source>
        <strain evidence="5">VKM Ac-1069</strain>
    </source>
</reference>
<dbReference type="EMBL" id="BSFQ01000002">
    <property type="protein sequence ID" value="GLL09671.1"/>
    <property type="molecule type" value="Genomic_DNA"/>
</dbReference>
<dbReference type="Pfam" id="PF02332">
    <property type="entry name" value="Phenol_Hydrox"/>
    <property type="match status" value="1"/>
</dbReference>
<dbReference type="PIRSF" id="PIRSF000040">
    <property type="entry name" value="MMOH_comp"/>
    <property type="match status" value="1"/>
</dbReference>
<accession>A0A9W6NUP9</accession>
<reference evidence="5" key="1">
    <citation type="journal article" date="2014" name="Int. J. Syst. Evol. Microbiol.">
        <title>Complete genome sequence of Corynebacterium casei LMG S-19264T (=DSM 44701T), isolated from a smear-ripened cheese.</title>
        <authorList>
            <consortium name="US DOE Joint Genome Institute (JGI-PGF)"/>
            <person name="Walter F."/>
            <person name="Albersmeier A."/>
            <person name="Kalinowski J."/>
            <person name="Ruckert C."/>
        </authorList>
    </citation>
    <scope>NUCLEOTIDE SEQUENCE</scope>
    <source>
        <strain evidence="5">VKM Ac-1069</strain>
    </source>
</reference>
<dbReference type="InterPro" id="IPR012348">
    <property type="entry name" value="RNR-like"/>
</dbReference>
<dbReference type="Gene3D" id="1.10.620.20">
    <property type="entry name" value="Ribonucleotide Reductase, subunit A"/>
    <property type="match status" value="1"/>
</dbReference>